<keyword evidence="19" id="KW-1185">Reference proteome</keyword>
<evidence type="ECO:0000313" key="18">
    <source>
        <dbReference type="EMBL" id="CEJ07823.1"/>
    </source>
</evidence>
<comment type="pathway">
    <text evidence="5 14">Isoprenoid biosynthesis; isopentenyl diphosphate biosynthesis via DXP pathway; isopentenyl diphosphate from 1-deoxy-D-xylulose 5-phosphate: step 2/6.</text>
</comment>
<dbReference type="NCBIfam" id="TIGR00453">
    <property type="entry name" value="ispD"/>
    <property type="match status" value="1"/>
</dbReference>
<comment type="cofactor">
    <cofactor evidence="3 14">
        <name>a divalent metal cation</name>
        <dbReference type="ChEBI" id="CHEBI:60240"/>
    </cofactor>
</comment>
<feature type="region of interest" description="2-C-methyl-D-erythritol 4-phosphate cytidylyltransferase" evidence="14">
    <location>
        <begin position="1"/>
        <end position="263"/>
    </location>
</feature>
<dbReference type="InterPro" id="IPR001228">
    <property type="entry name" value="IspD"/>
</dbReference>
<dbReference type="InterPro" id="IPR003526">
    <property type="entry name" value="MECDP_synthase"/>
</dbReference>
<feature type="binding site" evidence="14">
    <location>
        <begin position="364"/>
        <end position="366"/>
    </location>
    <ligand>
        <name>4-CDP-2-C-methyl-D-erythritol 2-phosphate</name>
        <dbReference type="ChEBI" id="CHEBI:57919"/>
    </ligand>
</feature>
<feature type="region of interest" description="Disordered" evidence="15">
    <location>
        <begin position="234"/>
        <end position="301"/>
    </location>
</feature>
<feature type="site" description="Positions MEP for the nucleophilic attack" evidence="14">
    <location>
        <position position="211"/>
    </location>
</feature>
<comment type="similarity">
    <text evidence="6">Belongs to the IspF family.</text>
</comment>
<dbReference type="InterPro" id="IPR050088">
    <property type="entry name" value="IspD/TarI_cytidylyltransf_bact"/>
</dbReference>
<evidence type="ECO:0000256" key="3">
    <source>
        <dbReference type="ARBA" id="ARBA00001968"/>
    </source>
</evidence>
<dbReference type="PROSITE" id="PS01295">
    <property type="entry name" value="ISPD"/>
    <property type="match status" value="1"/>
</dbReference>
<feature type="site" description="Transition state stabilizer" evidence="14">
    <location>
        <position position="441"/>
    </location>
</feature>
<feature type="binding site" evidence="14">
    <location>
        <begin position="342"/>
        <end position="343"/>
    </location>
    <ligand>
        <name>4-CDP-2-C-methyl-D-erythritol 2-phosphate</name>
        <dbReference type="ChEBI" id="CHEBI:57919"/>
    </ligand>
</feature>
<evidence type="ECO:0000256" key="9">
    <source>
        <dbReference type="ARBA" id="ARBA00022695"/>
    </source>
</evidence>
<comment type="similarity">
    <text evidence="14">In the C-terminal section; belongs to the IspF family.</text>
</comment>
<dbReference type="FunFam" id="3.30.1330.50:FF:000001">
    <property type="entry name" value="2-C-methyl-D-erythritol 2,4-cyclodiphosphate synthase"/>
    <property type="match status" value="1"/>
</dbReference>
<dbReference type="GO" id="GO:0046872">
    <property type="term" value="F:metal ion binding"/>
    <property type="evidence" value="ECO:0007669"/>
    <property type="project" value="UniProtKB-KW"/>
</dbReference>
<dbReference type="NCBIfam" id="TIGR00151">
    <property type="entry name" value="ispF"/>
    <property type="match status" value="1"/>
</dbReference>
<dbReference type="AlphaFoldDB" id="A0A8S0W1W6"/>
<feature type="binding site" evidence="14">
    <location>
        <position position="450"/>
    </location>
    <ligand>
        <name>4-CDP-2-C-methyl-D-erythritol 2-phosphate</name>
        <dbReference type="ChEBI" id="CHEBI:57919"/>
    </ligand>
</feature>
<feature type="binding site" evidence="14">
    <location>
        <begin position="369"/>
        <end position="373"/>
    </location>
    <ligand>
        <name>4-CDP-2-C-methyl-D-erythritol 2-phosphate</name>
        <dbReference type="ChEBI" id="CHEBI:57919"/>
    </ligand>
</feature>
<dbReference type="GO" id="GO:0019288">
    <property type="term" value="P:isopentenyl diphosphate biosynthetic process, methylerythritol 4-phosphate pathway"/>
    <property type="evidence" value="ECO:0007669"/>
    <property type="project" value="UniProtKB-UniRule"/>
</dbReference>
<dbReference type="InterPro" id="IPR026596">
    <property type="entry name" value="IspD/F"/>
</dbReference>
<dbReference type="Proteomes" id="UP001071230">
    <property type="component" value="Unassembled WGS sequence"/>
</dbReference>
<dbReference type="KEGG" id="aacx:DEACI_0697"/>
<feature type="binding site" evidence="14">
    <location>
        <position position="316"/>
    </location>
    <ligand>
        <name>a divalent metal cation</name>
        <dbReference type="ChEBI" id="CHEBI:60240"/>
    </ligand>
</feature>
<comment type="catalytic activity">
    <reaction evidence="1 14">
        <text>4-CDP-2-C-methyl-D-erythritol 2-phosphate = 2-C-methyl-D-erythritol 2,4-cyclic diphosphate + CMP</text>
        <dbReference type="Rhea" id="RHEA:23864"/>
        <dbReference type="ChEBI" id="CHEBI:57919"/>
        <dbReference type="ChEBI" id="CHEBI:58483"/>
        <dbReference type="ChEBI" id="CHEBI:60377"/>
        <dbReference type="EC" id="4.6.1.12"/>
    </reaction>
</comment>
<dbReference type="EC" id="2.7.7.60" evidence="14"/>
<evidence type="ECO:0000256" key="8">
    <source>
        <dbReference type="ARBA" id="ARBA00022679"/>
    </source>
</evidence>
<evidence type="ECO:0000256" key="7">
    <source>
        <dbReference type="ARBA" id="ARBA00009789"/>
    </source>
</evidence>
<dbReference type="PANTHER" id="PTHR32125:SF4">
    <property type="entry name" value="2-C-METHYL-D-ERYTHRITOL 4-PHOSPHATE CYTIDYLYLTRANSFERASE, CHLOROPLASTIC"/>
    <property type="match status" value="1"/>
</dbReference>
<dbReference type="InterPro" id="IPR029044">
    <property type="entry name" value="Nucleotide-diphossugar_trans"/>
</dbReference>
<dbReference type="EMBL" id="LR746496">
    <property type="protein sequence ID" value="CAA7600048.1"/>
    <property type="molecule type" value="Genomic_DNA"/>
</dbReference>
<dbReference type="PANTHER" id="PTHR32125">
    <property type="entry name" value="2-C-METHYL-D-ERYTHRITOL 4-PHOSPHATE CYTIDYLYLTRANSFERASE, CHLOROPLASTIC"/>
    <property type="match status" value="1"/>
</dbReference>
<dbReference type="GO" id="GO:0008685">
    <property type="term" value="F:2-C-methyl-D-erythritol 2,4-cyclodiphosphate synthase activity"/>
    <property type="evidence" value="ECO:0007669"/>
    <property type="project" value="UniProtKB-UniRule"/>
</dbReference>
<dbReference type="HAMAP" id="MF_01520">
    <property type="entry name" value="IspDF"/>
    <property type="match status" value="1"/>
</dbReference>
<dbReference type="GO" id="GO:0050518">
    <property type="term" value="F:2-C-methyl-D-erythritol 4-phosphate cytidylyltransferase activity"/>
    <property type="evidence" value="ECO:0007669"/>
    <property type="project" value="UniProtKB-UniRule"/>
</dbReference>
<feature type="site" description="Transition state stabilizer" evidence="14">
    <location>
        <position position="16"/>
    </location>
</feature>
<dbReference type="GO" id="GO:0016114">
    <property type="term" value="P:terpenoid biosynthetic process"/>
    <property type="evidence" value="ECO:0007669"/>
    <property type="project" value="InterPro"/>
</dbReference>
<dbReference type="EMBL" id="CDGJ01000066">
    <property type="protein sequence ID" value="CEJ07823.1"/>
    <property type="molecule type" value="Genomic_DNA"/>
</dbReference>
<feature type="domain" description="2-C-methyl-D-erythritol 2,4-cyclodiphosphate synthase" evidence="16">
    <location>
        <begin position="309"/>
        <end position="462"/>
    </location>
</feature>
<evidence type="ECO:0000256" key="13">
    <source>
        <dbReference type="ARBA" id="ARBA00023268"/>
    </source>
</evidence>
<reference evidence="17" key="2">
    <citation type="submission" date="2020-01" db="EMBL/GenBank/DDBJ databases">
        <authorList>
            <person name="Hornung B."/>
        </authorList>
    </citation>
    <scope>NUCLEOTIDE SEQUENCE</scope>
    <source>
        <strain evidence="17">PacBioINE</strain>
    </source>
</reference>
<feature type="region of interest" description="2-C-methyl-D-erythritol 2,4-cyclodiphosphate synthase" evidence="14">
    <location>
        <begin position="310"/>
        <end position="477"/>
    </location>
</feature>
<accession>A0A8S0W1W6</accession>
<comment type="similarity">
    <text evidence="7">Belongs to the IspD/TarI cytidylyltransferase family. IspD subfamily.</text>
</comment>
<reference evidence="18" key="1">
    <citation type="submission" date="2014-11" db="EMBL/GenBank/DDBJ databases">
        <authorList>
            <person name="Hornung B.V."/>
        </authorList>
    </citation>
    <scope>NUCLEOTIDE SEQUENCE</scope>
    <source>
        <strain evidence="18">INE</strain>
    </source>
</reference>
<dbReference type="PROSITE" id="PS01350">
    <property type="entry name" value="ISPF"/>
    <property type="match status" value="1"/>
</dbReference>
<feature type="binding site" evidence="14">
    <location>
        <begin position="316"/>
        <end position="318"/>
    </location>
    <ligand>
        <name>4-CDP-2-C-methyl-D-erythritol 2-phosphate</name>
        <dbReference type="ChEBI" id="CHEBI:57919"/>
    </ligand>
</feature>
<keyword evidence="10 14" id="KW-0479">Metal-binding</keyword>
<feature type="binding site" evidence="14">
    <location>
        <position position="318"/>
    </location>
    <ligand>
        <name>a divalent metal cation</name>
        <dbReference type="ChEBI" id="CHEBI:60240"/>
    </ligand>
</feature>
<feature type="binding site" evidence="14">
    <location>
        <begin position="440"/>
        <end position="443"/>
    </location>
    <ligand>
        <name>4-CDP-2-C-methyl-D-erythritol 2-phosphate</name>
        <dbReference type="ChEBI" id="CHEBI:57919"/>
    </ligand>
</feature>
<evidence type="ECO:0000256" key="2">
    <source>
        <dbReference type="ARBA" id="ARBA00001282"/>
    </source>
</evidence>
<name>A0A8S0W1W6_9FIRM</name>
<evidence type="ECO:0000256" key="5">
    <source>
        <dbReference type="ARBA" id="ARBA00004787"/>
    </source>
</evidence>
<keyword evidence="12 14" id="KW-0456">Lyase</keyword>
<dbReference type="Proteomes" id="UP000836597">
    <property type="component" value="Chromosome"/>
</dbReference>
<evidence type="ECO:0000256" key="14">
    <source>
        <dbReference type="HAMAP-Rule" id="MF_01520"/>
    </source>
</evidence>
<evidence type="ECO:0000256" key="4">
    <source>
        <dbReference type="ARBA" id="ARBA00004709"/>
    </source>
</evidence>
<feature type="site" description="Transition state stabilizer" evidence="14">
    <location>
        <position position="23"/>
    </location>
</feature>
<comment type="catalytic activity">
    <reaction evidence="2 14">
        <text>2-C-methyl-D-erythritol 4-phosphate + CTP + H(+) = 4-CDP-2-C-methyl-D-erythritol + diphosphate</text>
        <dbReference type="Rhea" id="RHEA:13429"/>
        <dbReference type="ChEBI" id="CHEBI:15378"/>
        <dbReference type="ChEBI" id="CHEBI:33019"/>
        <dbReference type="ChEBI" id="CHEBI:37563"/>
        <dbReference type="ChEBI" id="CHEBI:57823"/>
        <dbReference type="ChEBI" id="CHEBI:58262"/>
        <dbReference type="EC" id="2.7.7.60"/>
    </reaction>
</comment>
<evidence type="ECO:0000259" key="16">
    <source>
        <dbReference type="Pfam" id="PF02542"/>
    </source>
</evidence>
<gene>
    <name evidence="14" type="primary">ispDF</name>
    <name evidence="17" type="ORF">DEACI_0697</name>
    <name evidence="18" type="ORF">DEACI_2289</name>
</gene>
<feature type="site" description="Transition state stabilizer" evidence="14">
    <location>
        <position position="342"/>
    </location>
</feature>
<protein>
    <recommendedName>
        <fullName evidence="14">Bifunctional enzyme IspD/IspF</fullName>
    </recommendedName>
    <domain>
        <recommendedName>
            <fullName evidence="14">2-C-methyl-D-erythritol 4-phosphate cytidylyltransferase</fullName>
            <ecNumber evidence="14">2.7.7.60</ecNumber>
        </recommendedName>
        <alternativeName>
            <fullName evidence="14">4-diphosphocytidyl-2C-methyl-D-erythritol synthase</fullName>
        </alternativeName>
        <alternativeName>
            <fullName evidence="14">MEP cytidylyltransferase</fullName>
            <shortName evidence="14">MCT</shortName>
        </alternativeName>
    </domain>
    <domain>
        <recommendedName>
            <fullName evidence="14">2-C-methyl-D-erythritol 2,4-cyclodiphosphate synthase</fullName>
            <shortName evidence="14">MECDP-synthase</shortName>
            <shortName evidence="14">MECPP-synthase</shortName>
            <shortName evidence="14">MECPS</shortName>
            <ecNumber evidence="14">4.6.1.12</ecNumber>
        </recommendedName>
    </domain>
</protein>
<dbReference type="CDD" id="cd00554">
    <property type="entry name" value="MECDP_synthase"/>
    <property type="match status" value="1"/>
</dbReference>
<sequence length="477" mass="50949">MDSVGVIIPAAGQGTRMGVGVHKQFLPLAGIPVLAHTLKVFQEAEGIKEIVVVGAGEDIAQIWELVRRFRFSKVSGIPVGGRQRQESVLAGLKALSETIRTVVVHDGARPLLTLTELNRFLGKAAGSVAAIMAVRVKDTIKRVDGAGWVLETLPRSELCSVQTPQVFERQLLREAHLKARAAGFAATDDGALLEWLGQPVRVLPGSFENIKITTPEDLFLAERILERRRAETAAASGAAAGEEEDPGVHRTAGTSPSGYGQDPAARVGPCAQQVAPAEEKNRMIRQESDFLTEPAGKRSENYEARTPPFRVGVGYDVHALADGRSLVLGGVKVPYARGLLGHSDADVLVHAIMDALLGALALGDLGVHFPDTEEEYRGISSLVLLERVTGLIKERGYRVGNLDSIVVAQKPKLAPYIPAMRENIARTLAVAQDRVSVKATTTECLGFAGREEGIAAQAVVTLVTVAEGREPNSGEES</sequence>
<feature type="compositionally biased region" description="Basic and acidic residues" evidence="15">
    <location>
        <begin position="277"/>
        <end position="288"/>
    </location>
</feature>
<dbReference type="InterPro" id="IPR034683">
    <property type="entry name" value="IspD/TarI"/>
</dbReference>
<dbReference type="SUPFAM" id="SSF69765">
    <property type="entry name" value="IpsF-like"/>
    <property type="match status" value="1"/>
</dbReference>
<organism evidence="17">
    <name type="scientific">Acididesulfobacillus acetoxydans</name>
    <dbReference type="NCBI Taxonomy" id="1561005"/>
    <lineage>
        <taxon>Bacteria</taxon>
        <taxon>Bacillati</taxon>
        <taxon>Bacillota</taxon>
        <taxon>Clostridia</taxon>
        <taxon>Eubacteriales</taxon>
        <taxon>Peptococcaceae</taxon>
        <taxon>Acididesulfobacillus</taxon>
    </lineage>
</organism>
<dbReference type="InterPro" id="IPR036571">
    <property type="entry name" value="MECDP_synthase_sf"/>
</dbReference>
<dbReference type="Pfam" id="PF01128">
    <property type="entry name" value="IspD"/>
    <property type="match status" value="1"/>
</dbReference>
<feature type="binding site" evidence="14">
    <location>
        <position position="447"/>
    </location>
    <ligand>
        <name>4-CDP-2-C-methyl-D-erythritol 2-phosphate</name>
        <dbReference type="ChEBI" id="CHEBI:57919"/>
    </ligand>
</feature>
<dbReference type="HAMAP" id="MF_00107">
    <property type="entry name" value="IspF"/>
    <property type="match status" value="1"/>
</dbReference>
<evidence type="ECO:0000313" key="17">
    <source>
        <dbReference type="EMBL" id="CAA7600048.1"/>
    </source>
</evidence>
<dbReference type="InterPro" id="IPR018294">
    <property type="entry name" value="ISPD_synthase_CS"/>
</dbReference>
<dbReference type="CDD" id="cd02516">
    <property type="entry name" value="CDP-ME_synthetase"/>
    <property type="match status" value="1"/>
</dbReference>
<keyword evidence="8 14" id="KW-0808">Transferase</keyword>
<dbReference type="EC" id="4.6.1.12" evidence="14"/>
<feature type="binding site" evidence="14">
    <location>
        <position position="350"/>
    </location>
    <ligand>
        <name>a divalent metal cation</name>
        <dbReference type="ChEBI" id="CHEBI:60240"/>
    </ligand>
</feature>
<feature type="site" description="Positions MEP for the nucleophilic attack" evidence="14">
    <location>
        <position position="155"/>
    </location>
</feature>
<evidence type="ECO:0000256" key="10">
    <source>
        <dbReference type="ARBA" id="ARBA00022723"/>
    </source>
</evidence>
<dbReference type="Pfam" id="PF02542">
    <property type="entry name" value="YgbB"/>
    <property type="match status" value="1"/>
</dbReference>
<evidence type="ECO:0000313" key="19">
    <source>
        <dbReference type="Proteomes" id="UP001071230"/>
    </source>
</evidence>
<keyword evidence="11 14" id="KW-0414">Isoprene biosynthesis</keyword>
<evidence type="ECO:0000256" key="1">
    <source>
        <dbReference type="ARBA" id="ARBA00000200"/>
    </source>
</evidence>
<dbReference type="InterPro" id="IPR020555">
    <property type="entry name" value="MECDP_synthase_CS"/>
</dbReference>
<comment type="similarity">
    <text evidence="14">In the N-terminal section; belongs to the IspD/TarI cytidylyltransferase family. IspD subfamily.</text>
</comment>
<evidence type="ECO:0000256" key="6">
    <source>
        <dbReference type="ARBA" id="ARBA00008480"/>
    </source>
</evidence>
<dbReference type="HAMAP" id="MF_00108">
    <property type="entry name" value="IspD"/>
    <property type="match status" value="1"/>
</dbReference>
<evidence type="ECO:0000256" key="15">
    <source>
        <dbReference type="SAM" id="MobiDB-lite"/>
    </source>
</evidence>
<dbReference type="SUPFAM" id="SSF53448">
    <property type="entry name" value="Nucleotide-diphospho-sugar transferases"/>
    <property type="match status" value="1"/>
</dbReference>
<evidence type="ECO:0000256" key="11">
    <source>
        <dbReference type="ARBA" id="ARBA00023229"/>
    </source>
</evidence>
<dbReference type="Gene3D" id="3.90.550.10">
    <property type="entry name" value="Spore Coat Polysaccharide Biosynthesis Protein SpsA, Chain A"/>
    <property type="match status" value="1"/>
</dbReference>
<evidence type="ECO:0000256" key="12">
    <source>
        <dbReference type="ARBA" id="ARBA00023239"/>
    </source>
</evidence>
<proteinExistence type="inferred from homology"/>
<dbReference type="FunFam" id="3.90.550.10:FF:000003">
    <property type="entry name" value="2-C-methyl-D-erythritol 4-phosphate cytidylyltransferase"/>
    <property type="match status" value="1"/>
</dbReference>
<keyword evidence="13 14" id="KW-0511">Multifunctional enzyme</keyword>
<keyword evidence="9 14" id="KW-0548">Nucleotidyltransferase</keyword>
<comment type="caution">
    <text evidence="14">Lacks conserved residue(s) required for the propagation of feature annotation.</text>
</comment>
<comment type="function">
    <text evidence="14">Bifunctional enzyme that catalyzes the formation of 4-diphosphocytidyl-2-C-methyl-D-erythritol from CTP and 2-C-methyl-D-erythritol 4-phosphate (MEP) (IspD), and catalyzes the conversion of 4-diphosphocytidyl-2-C-methyl-D-erythritol 2-phosphate (CDP-ME2P) to 2-C-methyl-D-erythritol 2,4-cyclodiphosphate (ME-CPP) with a corresponding release of cytidine 5-monophosphate (CMP) (IspF).</text>
</comment>
<dbReference type="Gene3D" id="3.30.1330.50">
    <property type="entry name" value="2-C-methyl-D-erythritol 2,4-cyclodiphosphate synthase"/>
    <property type="match status" value="1"/>
</dbReference>
<comment type="pathway">
    <text evidence="4 14">Isoprenoid biosynthesis; isopentenyl diphosphate biosynthesis via DXP pathway; isopentenyl diphosphate from 1-deoxy-D-xylulose 5-phosphate: step 4/6.</text>
</comment>